<organism evidence="2 3">
    <name type="scientific">Eubacterium ramulus</name>
    <dbReference type="NCBI Taxonomy" id="39490"/>
    <lineage>
        <taxon>Bacteria</taxon>
        <taxon>Bacillati</taxon>
        <taxon>Bacillota</taxon>
        <taxon>Clostridia</taxon>
        <taxon>Eubacteriales</taxon>
        <taxon>Eubacteriaceae</taxon>
        <taxon>Eubacterium</taxon>
    </lineage>
</organism>
<dbReference type="EMBL" id="WKRA01000029">
    <property type="protein sequence ID" value="MSD17120.1"/>
    <property type="molecule type" value="Genomic_DNA"/>
</dbReference>
<protein>
    <recommendedName>
        <fullName evidence="1">Replication-associated protein ORF2/G2P domain-containing protein</fullName>
    </recommendedName>
</protein>
<evidence type="ECO:0000313" key="2">
    <source>
        <dbReference type="EMBL" id="MSD17120.1"/>
    </source>
</evidence>
<name>A0A844E650_EUBRA</name>
<comment type="caution">
    <text evidence="2">The sequence shown here is derived from an EMBL/GenBank/DDBJ whole genome shotgun (WGS) entry which is preliminary data.</text>
</comment>
<proteinExistence type="predicted"/>
<sequence length="253" mass="30266">MYNRDRWIFSNSIETEYKFAGKYGAKGEKRAKRKKATPEQMAKQNQINKENRIRRLIKANFYPSDLWVTLKYQKGTRKPYEQVMKDMALFLQRLRYRYKKLEDVLKYIYRIEIGKRGGIHVHILLNRTKCSKGTDTLIAECWTFGFVHFTPLRETGGYKDLAEYIAKPVPEEQQDHEDAEKTKLYHTSRNLIRPKPERKAFFRWTMRRILEDGPKPTPGFYIVKESVVSGINKYTGMSYLRYTEQRIKEVKRK</sequence>
<dbReference type="RefSeq" id="WP_154315030.1">
    <property type="nucleotide sequence ID" value="NZ_WKRA01000029.1"/>
</dbReference>
<dbReference type="AlphaFoldDB" id="A0A844E650"/>
<evidence type="ECO:0000259" key="1">
    <source>
        <dbReference type="Pfam" id="PF23343"/>
    </source>
</evidence>
<accession>A0A844E650</accession>
<feature type="domain" description="Replication-associated protein ORF2/G2P" evidence="1">
    <location>
        <begin position="66"/>
        <end position="167"/>
    </location>
</feature>
<evidence type="ECO:0000313" key="3">
    <source>
        <dbReference type="Proteomes" id="UP000431304"/>
    </source>
</evidence>
<dbReference type="InterPro" id="IPR056906">
    <property type="entry name" value="ORF2/G2P_dom"/>
</dbReference>
<gene>
    <name evidence="2" type="ORF">GKE72_13855</name>
</gene>
<dbReference type="Proteomes" id="UP000431304">
    <property type="component" value="Unassembled WGS sequence"/>
</dbReference>
<reference evidence="2 3" key="1">
    <citation type="journal article" date="2019" name="Nat. Med.">
        <title>A library of human gut bacterial isolates paired with longitudinal multiomics data enables mechanistic microbiome research.</title>
        <authorList>
            <person name="Poyet M."/>
            <person name="Groussin M."/>
            <person name="Gibbons S.M."/>
            <person name="Avila-Pacheco J."/>
            <person name="Jiang X."/>
            <person name="Kearney S.M."/>
            <person name="Perrotta A.R."/>
            <person name="Berdy B."/>
            <person name="Zhao S."/>
            <person name="Lieberman T.D."/>
            <person name="Swanson P.K."/>
            <person name="Smith M."/>
            <person name="Roesemann S."/>
            <person name="Alexander J.E."/>
            <person name="Rich S.A."/>
            <person name="Livny J."/>
            <person name="Vlamakis H."/>
            <person name="Clish C."/>
            <person name="Bullock K."/>
            <person name="Deik A."/>
            <person name="Scott J."/>
            <person name="Pierce K.A."/>
            <person name="Xavier R.J."/>
            <person name="Alm E.J."/>
        </authorList>
    </citation>
    <scope>NUCLEOTIDE SEQUENCE [LARGE SCALE GENOMIC DNA]</scope>
    <source>
        <strain evidence="2 3">BIOML-A3</strain>
    </source>
</reference>
<dbReference type="Pfam" id="PF23343">
    <property type="entry name" value="REP_ORF2-G2P"/>
    <property type="match status" value="1"/>
</dbReference>